<organism evidence="1 2">
    <name type="scientific">Pedobacter cryoconitis</name>
    <dbReference type="NCBI Taxonomy" id="188932"/>
    <lineage>
        <taxon>Bacteria</taxon>
        <taxon>Pseudomonadati</taxon>
        <taxon>Bacteroidota</taxon>
        <taxon>Sphingobacteriia</taxon>
        <taxon>Sphingobacteriales</taxon>
        <taxon>Sphingobacteriaceae</taxon>
        <taxon>Pedobacter</taxon>
    </lineage>
</organism>
<dbReference type="Proteomes" id="UP000071561">
    <property type="component" value="Chromosome"/>
</dbReference>
<dbReference type="EMBL" id="CP014504">
    <property type="protein sequence ID" value="AMP97440.1"/>
    <property type="molecule type" value="Genomic_DNA"/>
</dbReference>
<dbReference type="RefSeq" id="WP_068395910.1">
    <property type="nucleotide sequence ID" value="NZ_CP014504.1"/>
</dbReference>
<sequence>MSCIELKRVLDPKNFHENCFSFSSVATENGKKFRIENKSNADICKVKVDGCLITDNTVRKCDFLFEVSSTTKTYLLVELKGGDLNSAVKQIESTYDLLHKKLNVPVENFKGIIVSSAVPRAANLAFRRWQEILRSAKGLHLERKTDQCIYTIL</sequence>
<dbReference type="AlphaFoldDB" id="A0A127V853"/>
<protein>
    <submittedName>
        <fullName evidence="1">Uncharacterized protein</fullName>
    </submittedName>
</protein>
<keyword evidence="2" id="KW-1185">Reference proteome</keyword>
<name>A0A127V853_9SPHI</name>
<proteinExistence type="predicted"/>
<dbReference type="PATRIC" id="fig|188932.3.peg.494"/>
<accession>A0A127V853</accession>
<dbReference type="OrthoDB" id="1365333at2"/>
<gene>
    <name evidence="1" type="ORF">AY601_0485</name>
</gene>
<dbReference type="KEGG" id="pcm:AY601_0485"/>
<reference evidence="1 2" key="1">
    <citation type="submission" date="2016-03" db="EMBL/GenBank/DDBJ databases">
        <title>Complete genome sequence of Pedobacter cryoconitis PAMC 27485.</title>
        <authorList>
            <person name="Lee J."/>
            <person name="Kim O.-S."/>
        </authorList>
    </citation>
    <scope>NUCLEOTIDE SEQUENCE [LARGE SCALE GENOMIC DNA]</scope>
    <source>
        <strain evidence="1 2">PAMC 27485</strain>
    </source>
</reference>
<evidence type="ECO:0000313" key="1">
    <source>
        <dbReference type="EMBL" id="AMP97440.1"/>
    </source>
</evidence>
<evidence type="ECO:0000313" key="2">
    <source>
        <dbReference type="Proteomes" id="UP000071561"/>
    </source>
</evidence>